<dbReference type="AlphaFoldDB" id="A0A069QFY5"/>
<protein>
    <submittedName>
        <fullName evidence="1">Uncharacterized protein</fullName>
    </submittedName>
</protein>
<accession>A0A069QFY5</accession>
<gene>
    <name evidence="1" type="ORF">HMPREF1991_02304</name>
</gene>
<keyword evidence="2" id="KW-1185">Reference proteome</keyword>
<reference evidence="1 2" key="1">
    <citation type="submission" date="2013-08" db="EMBL/GenBank/DDBJ databases">
        <authorList>
            <person name="Weinstock G."/>
            <person name="Sodergren E."/>
            <person name="Wylie T."/>
            <person name="Fulton L."/>
            <person name="Fulton R."/>
            <person name="Fronick C."/>
            <person name="O'Laughlin M."/>
            <person name="Godfrey J."/>
            <person name="Miner T."/>
            <person name="Herter B."/>
            <person name="Appelbaum E."/>
            <person name="Cordes M."/>
            <person name="Lek S."/>
            <person name="Wollam A."/>
            <person name="Pepin K.H."/>
            <person name="Palsikar V.B."/>
            <person name="Mitreva M."/>
            <person name="Wilson R.K."/>
        </authorList>
    </citation>
    <scope>NUCLEOTIDE SEQUENCE [LARGE SCALE GENOMIC DNA]</scope>
    <source>
        <strain evidence="1 2">ATCC 15930</strain>
    </source>
</reference>
<dbReference type="HOGENOM" id="CLU_3064763_0_0_10"/>
<proteinExistence type="predicted"/>
<evidence type="ECO:0000313" key="1">
    <source>
        <dbReference type="EMBL" id="KDR51582.1"/>
    </source>
</evidence>
<dbReference type="PATRIC" id="fig|1122985.7.peg.2385"/>
<sequence>MLHGIVFQLIWNTTGALKAYCKSLWIKGVKVKKWKVERVKRWLRLCEVEKLKR</sequence>
<dbReference type="EMBL" id="JNGW01000098">
    <property type="protein sequence ID" value="KDR51582.1"/>
    <property type="molecule type" value="Genomic_DNA"/>
</dbReference>
<organism evidence="1 2">
    <name type="scientific">Hoylesella loescheii DSM 19665 = JCM 12249 = ATCC 15930</name>
    <dbReference type="NCBI Taxonomy" id="1122985"/>
    <lineage>
        <taxon>Bacteria</taxon>
        <taxon>Pseudomonadati</taxon>
        <taxon>Bacteroidota</taxon>
        <taxon>Bacteroidia</taxon>
        <taxon>Bacteroidales</taxon>
        <taxon>Prevotellaceae</taxon>
        <taxon>Hoylesella</taxon>
    </lineage>
</organism>
<name>A0A069QFY5_HOYLO</name>
<dbReference type="Proteomes" id="UP000027442">
    <property type="component" value="Unassembled WGS sequence"/>
</dbReference>
<evidence type="ECO:0000313" key="2">
    <source>
        <dbReference type="Proteomes" id="UP000027442"/>
    </source>
</evidence>
<comment type="caution">
    <text evidence="1">The sequence shown here is derived from an EMBL/GenBank/DDBJ whole genome shotgun (WGS) entry which is preliminary data.</text>
</comment>